<evidence type="ECO:0008006" key="4">
    <source>
        <dbReference type="Google" id="ProtNLM"/>
    </source>
</evidence>
<dbReference type="Proteomes" id="UP001219525">
    <property type="component" value="Unassembled WGS sequence"/>
</dbReference>
<feature type="compositionally biased region" description="Pro residues" evidence="1">
    <location>
        <begin position="156"/>
        <end position="172"/>
    </location>
</feature>
<keyword evidence="3" id="KW-1185">Reference proteome</keyword>
<dbReference type="SUPFAM" id="SSF57701">
    <property type="entry name" value="Zn2/Cys6 DNA-binding domain"/>
    <property type="match status" value="1"/>
</dbReference>
<dbReference type="EMBL" id="JARJCW010000033">
    <property type="protein sequence ID" value="KAJ7208529.1"/>
    <property type="molecule type" value="Genomic_DNA"/>
</dbReference>
<dbReference type="GO" id="GO:0000981">
    <property type="term" value="F:DNA-binding transcription factor activity, RNA polymerase II-specific"/>
    <property type="evidence" value="ECO:0007669"/>
    <property type="project" value="InterPro"/>
</dbReference>
<reference evidence="2" key="1">
    <citation type="submission" date="2023-03" db="EMBL/GenBank/DDBJ databases">
        <title>Massive genome expansion in bonnet fungi (Mycena s.s.) driven by repeated elements and novel gene families across ecological guilds.</title>
        <authorList>
            <consortium name="Lawrence Berkeley National Laboratory"/>
            <person name="Harder C.B."/>
            <person name="Miyauchi S."/>
            <person name="Viragh M."/>
            <person name="Kuo A."/>
            <person name="Thoen E."/>
            <person name="Andreopoulos B."/>
            <person name="Lu D."/>
            <person name="Skrede I."/>
            <person name="Drula E."/>
            <person name="Henrissat B."/>
            <person name="Morin E."/>
            <person name="Kohler A."/>
            <person name="Barry K."/>
            <person name="LaButti K."/>
            <person name="Morin E."/>
            <person name="Salamov A."/>
            <person name="Lipzen A."/>
            <person name="Mereny Z."/>
            <person name="Hegedus B."/>
            <person name="Baldrian P."/>
            <person name="Stursova M."/>
            <person name="Weitz H."/>
            <person name="Taylor A."/>
            <person name="Grigoriev I.V."/>
            <person name="Nagy L.G."/>
            <person name="Martin F."/>
            <person name="Kauserud H."/>
        </authorList>
    </citation>
    <scope>NUCLEOTIDE SEQUENCE</scope>
    <source>
        <strain evidence="2">9144</strain>
    </source>
</reference>
<evidence type="ECO:0000256" key="1">
    <source>
        <dbReference type="SAM" id="MobiDB-lite"/>
    </source>
</evidence>
<feature type="region of interest" description="Disordered" evidence="1">
    <location>
        <begin position="143"/>
        <end position="175"/>
    </location>
</feature>
<dbReference type="InterPro" id="IPR036864">
    <property type="entry name" value="Zn2-C6_fun-type_DNA-bd_sf"/>
</dbReference>
<proteinExistence type="predicted"/>
<feature type="region of interest" description="Disordered" evidence="1">
    <location>
        <begin position="79"/>
        <end position="99"/>
    </location>
</feature>
<evidence type="ECO:0000313" key="2">
    <source>
        <dbReference type="EMBL" id="KAJ7208529.1"/>
    </source>
</evidence>
<organism evidence="2 3">
    <name type="scientific">Mycena pura</name>
    <dbReference type="NCBI Taxonomy" id="153505"/>
    <lineage>
        <taxon>Eukaryota</taxon>
        <taxon>Fungi</taxon>
        <taxon>Dikarya</taxon>
        <taxon>Basidiomycota</taxon>
        <taxon>Agaricomycotina</taxon>
        <taxon>Agaricomycetes</taxon>
        <taxon>Agaricomycetidae</taxon>
        <taxon>Agaricales</taxon>
        <taxon>Marasmiineae</taxon>
        <taxon>Mycenaceae</taxon>
        <taxon>Mycena</taxon>
    </lineage>
</organism>
<gene>
    <name evidence="2" type="ORF">GGX14DRAFT_566750</name>
</gene>
<dbReference type="AlphaFoldDB" id="A0AAD6VJ57"/>
<comment type="caution">
    <text evidence="2">The sequence shown here is derived from an EMBL/GenBank/DDBJ whole genome shotgun (WGS) entry which is preliminary data.</text>
</comment>
<sequence>MVASISRLARASKIDRRPRYAYGHAHLTPASTHTHTHFVEPTVTPLNETLPYYGLEPSLNMNLSFCDSDDELSALADELLDPEGGGTSESASSKASSPLHSLSAFPRYMPARTSCRGRRLRHRRSEGLGCGATIGTTLHSPVQAQANRSPPHSGLSPPPTQEHLPPPGPMPPRRCRRRHLREFSPARADRPRGRKPLACLFCRGRKIACRPPPDDGVTEARSRDGMKMCDQCSRRGRAICSYPVRSRRGLRSHTKRQLLHDMGRRE</sequence>
<dbReference type="GO" id="GO:0008270">
    <property type="term" value="F:zinc ion binding"/>
    <property type="evidence" value="ECO:0007669"/>
    <property type="project" value="InterPro"/>
</dbReference>
<feature type="compositionally biased region" description="Low complexity" evidence="1">
    <location>
        <begin position="88"/>
        <end position="99"/>
    </location>
</feature>
<accession>A0AAD6VJ57</accession>
<protein>
    <recommendedName>
        <fullName evidence="4">Zn(2)-C6 fungal-type domain-containing protein</fullName>
    </recommendedName>
</protein>
<name>A0AAD6VJ57_9AGAR</name>
<evidence type="ECO:0000313" key="3">
    <source>
        <dbReference type="Proteomes" id="UP001219525"/>
    </source>
</evidence>